<evidence type="ECO:0000256" key="10">
    <source>
        <dbReference type="ARBA" id="ARBA00038521"/>
    </source>
</evidence>
<keyword evidence="6 12" id="KW-0999">Mitochondrion inner membrane</keyword>
<dbReference type="FunFam" id="1.10.1090.10:FF:000001">
    <property type="entry name" value="Cytochrome b-c1 complex subunit 7"/>
    <property type="match status" value="1"/>
</dbReference>
<dbReference type="GO" id="GO:0006122">
    <property type="term" value="P:mitochondrial electron transport, ubiquinol to cytochrome c"/>
    <property type="evidence" value="ECO:0007669"/>
    <property type="project" value="InterPro"/>
</dbReference>
<proteinExistence type="inferred from homology"/>
<evidence type="ECO:0000256" key="9">
    <source>
        <dbReference type="ARBA" id="ARBA00023136"/>
    </source>
</evidence>
<dbReference type="CTD" id="751613"/>
<evidence type="ECO:0000256" key="7">
    <source>
        <dbReference type="ARBA" id="ARBA00022982"/>
    </source>
</evidence>
<dbReference type="RefSeq" id="XP_026739161.1">
    <property type="nucleotide sequence ID" value="XM_026883360.1"/>
</dbReference>
<evidence type="ECO:0000256" key="11">
    <source>
        <dbReference type="ARBA" id="ARBA00046393"/>
    </source>
</evidence>
<evidence type="ECO:0000256" key="4">
    <source>
        <dbReference type="ARBA" id="ARBA00022448"/>
    </source>
</evidence>
<keyword evidence="7 12" id="KW-0249">Electron transport</keyword>
<dbReference type="InParanoid" id="A0A7E5WG99"/>
<comment type="similarity">
    <text evidence="2 12">Belongs to the UQCRB/QCR7 family.</text>
</comment>
<evidence type="ECO:0000256" key="8">
    <source>
        <dbReference type="ARBA" id="ARBA00023128"/>
    </source>
</evidence>
<evidence type="ECO:0000313" key="14">
    <source>
        <dbReference type="RefSeq" id="XP_026739161.1"/>
    </source>
</evidence>
<dbReference type="Gene3D" id="1.10.1090.10">
    <property type="entry name" value="Cytochrome b-c1 complex subunit 7"/>
    <property type="match status" value="1"/>
</dbReference>
<accession>A0A7E5WG99</accession>
<evidence type="ECO:0000313" key="13">
    <source>
        <dbReference type="Proteomes" id="UP000322000"/>
    </source>
</evidence>
<dbReference type="AlphaFoldDB" id="A0A7E5WG99"/>
<dbReference type="OrthoDB" id="425749at2759"/>
<keyword evidence="8 12" id="KW-0496">Mitochondrion</keyword>
<comment type="subunit">
    <text evidence="10">Component of the ubiquinol-cytochrome c oxidoreductase (cytochrome b-c1 complex, complex III, CIII), a multisubunit enzyme composed of 3 respiratory subunits cytochrome b, cytochrome c1 and Rieske protein, 2 core protein subunits, and additional low-molecular weight protein subunits. The complex exists as an obligatory dimer and forms supercomplexes (SCs) in the inner mitochondrial membrane with cytochrome c oxidase (complex IV, CIV).</text>
</comment>
<dbReference type="KEGG" id="tnl:113502006"/>
<keyword evidence="13" id="KW-1185">Reference proteome</keyword>
<comment type="subunit">
    <text evidence="11">Component of the ubiquinol-cytochrome c oxidoreductase (cytochrome b-c1 complex, complex III, CIII), a multisubunit enzyme composed of 11 subunits. The complex is composed of 3 respiratory subunits cytochrome b, cytochrome c1 and Rieske protein UQCRFS1, 2 core protein subunits UQCRC1/QCR1 and UQCRC2/QCR2, and 6 low-molecular weight protein subunits UQCRH/QCR6, UQCRB/QCR7, UQCRQ/QCR8, UQCR10/QCR9, UQCR11/QCR10 and subunit 9, the cleavage product of Rieske protein UQCRFS1. The complex exists as an obligatory dimer and forms supercomplexes (SCs) in the inner mitochondrial membrane with NADH-ubiquinone oxidoreductase (complex I, CI) and cytochrome c oxidase (complex IV, CIV), resulting in different assemblies (supercomplex SCI(1)III(2)IV(1) and megacomplex MCI(2)III(2)IV(2)).</text>
</comment>
<keyword evidence="9 12" id="KW-0472">Membrane</keyword>
<evidence type="ECO:0000256" key="12">
    <source>
        <dbReference type="PIRNR" id="PIRNR000022"/>
    </source>
</evidence>
<name>A0A7E5WG99_TRINI</name>
<dbReference type="GO" id="GO:0005743">
    <property type="term" value="C:mitochondrial inner membrane"/>
    <property type="evidence" value="ECO:0007669"/>
    <property type="project" value="UniProtKB-SubCell"/>
</dbReference>
<dbReference type="Pfam" id="PF02271">
    <property type="entry name" value="UCR_14kD"/>
    <property type="match status" value="1"/>
</dbReference>
<dbReference type="PANTHER" id="PTHR12022">
    <property type="entry name" value="UBIQUINOL-CYTOCHROME C REDUCTASE COMPLEX 14 KD PROTEIN"/>
    <property type="match status" value="1"/>
</dbReference>
<comment type="function">
    <text evidence="12">Component of the ubiquinol-cytochrome c oxidoreductase, a multisubunit transmembrane complex that is part of the mitochondrial electron transport chain which drives oxidative phosphorylation.</text>
</comment>
<protein>
    <recommendedName>
        <fullName evidence="3 12">Cytochrome b-c1 complex subunit 7</fullName>
    </recommendedName>
</protein>
<dbReference type="SUPFAM" id="SSF81524">
    <property type="entry name" value="14 kDa protein of cytochrome bc1 complex (Ubiquinol-cytochrome c reductase)"/>
    <property type="match status" value="1"/>
</dbReference>
<dbReference type="PIRSF" id="PIRSF000022">
    <property type="entry name" value="Bc1_14K"/>
    <property type="match status" value="1"/>
</dbReference>
<dbReference type="PANTHER" id="PTHR12022:SF0">
    <property type="entry name" value="CYTOCHROME B-C1 COMPLEX SUBUNIT 7"/>
    <property type="match status" value="1"/>
</dbReference>
<dbReference type="InterPro" id="IPR003197">
    <property type="entry name" value="QCR7"/>
</dbReference>
<dbReference type="Proteomes" id="UP000322000">
    <property type="component" value="Chromosome 16"/>
</dbReference>
<gene>
    <name evidence="14" type="primary">LOC113502006</name>
</gene>
<comment type="subcellular location">
    <subcellularLocation>
        <location evidence="1">Mitochondrion inner membrane</location>
        <topology evidence="1">Peripheral membrane protein</topology>
        <orientation evidence="1">Matrix side</orientation>
    </subcellularLocation>
</comment>
<keyword evidence="5 12" id="KW-0679">Respiratory chain</keyword>
<dbReference type="GeneID" id="113502006"/>
<evidence type="ECO:0000256" key="5">
    <source>
        <dbReference type="ARBA" id="ARBA00022660"/>
    </source>
</evidence>
<dbReference type="GO" id="GO:0045275">
    <property type="term" value="C:respiratory chain complex III"/>
    <property type="evidence" value="ECO:0007669"/>
    <property type="project" value="InterPro"/>
</dbReference>
<organism evidence="13 14">
    <name type="scientific">Trichoplusia ni</name>
    <name type="common">Cabbage looper</name>
    <dbReference type="NCBI Taxonomy" id="7111"/>
    <lineage>
        <taxon>Eukaryota</taxon>
        <taxon>Metazoa</taxon>
        <taxon>Ecdysozoa</taxon>
        <taxon>Arthropoda</taxon>
        <taxon>Hexapoda</taxon>
        <taxon>Insecta</taxon>
        <taxon>Pterygota</taxon>
        <taxon>Neoptera</taxon>
        <taxon>Endopterygota</taxon>
        <taxon>Lepidoptera</taxon>
        <taxon>Glossata</taxon>
        <taxon>Ditrysia</taxon>
        <taxon>Noctuoidea</taxon>
        <taxon>Noctuidae</taxon>
        <taxon>Plusiinae</taxon>
        <taxon>Trichoplusia</taxon>
    </lineage>
</organism>
<sequence>MAFRTSAVALNNMKRWAYKMAGFNKYGLLRDDCLYETEDVTEALRRIPQNVVDERNFRIVRAIQLSMTKNILPKEEWTKLEEDVLYLTPTVEQVKKEREERENWEKNY</sequence>
<dbReference type="FunCoup" id="A0A7E5WG99">
    <property type="interactions" value="520"/>
</dbReference>
<evidence type="ECO:0000256" key="3">
    <source>
        <dbReference type="ARBA" id="ARBA00016323"/>
    </source>
</evidence>
<keyword evidence="4 12" id="KW-0813">Transport</keyword>
<evidence type="ECO:0000256" key="6">
    <source>
        <dbReference type="ARBA" id="ARBA00022792"/>
    </source>
</evidence>
<evidence type="ECO:0000256" key="1">
    <source>
        <dbReference type="ARBA" id="ARBA00004443"/>
    </source>
</evidence>
<evidence type="ECO:0000256" key="2">
    <source>
        <dbReference type="ARBA" id="ARBA00008554"/>
    </source>
</evidence>
<dbReference type="InterPro" id="IPR036544">
    <property type="entry name" value="QCR7_sf"/>
</dbReference>
<reference evidence="14" key="1">
    <citation type="submission" date="2025-08" db="UniProtKB">
        <authorList>
            <consortium name="RefSeq"/>
        </authorList>
    </citation>
    <scope>IDENTIFICATION</scope>
</reference>